<dbReference type="Pfam" id="PF08659">
    <property type="entry name" value="KR"/>
    <property type="match status" value="2"/>
</dbReference>
<dbReference type="InterPro" id="IPR050091">
    <property type="entry name" value="PKS_NRPS_Biosynth_Enz"/>
</dbReference>
<dbReference type="PROSITE" id="PS52019">
    <property type="entry name" value="PKS_MFAS_DH"/>
    <property type="match status" value="2"/>
</dbReference>
<dbReference type="Pfam" id="PF00550">
    <property type="entry name" value="PP-binding"/>
    <property type="match status" value="1"/>
</dbReference>
<evidence type="ECO:0000256" key="4">
    <source>
        <dbReference type="ARBA" id="ARBA00023268"/>
    </source>
</evidence>
<dbReference type="EMBL" id="CAJNNV010019618">
    <property type="protein sequence ID" value="CAE8606652.1"/>
    <property type="molecule type" value="Genomic_DNA"/>
</dbReference>
<feature type="region of interest" description="N-terminal hotdog fold" evidence="5">
    <location>
        <position position="1"/>
    </location>
</feature>
<reference evidence="10" key="1">
    <citation type="submission" date="2021-02" db="EMBL/GenBank/DDBJ databases">
        <authorList>
            <person name="Dougan E. K."/>
            <person name="Rhodes N."/>
            <person name="Thang M."/>
            <person name="Chan C."/>
        </authorList>
    </citation>
    <scope>NUCLEOTIDE SEQUENCE</scope>
</reference>
<dbReference type="InterPro" id="IPR049900">
    <property type="entry name" value="PKS_mFAS_DH"/>
</dbReference>
<feature type="domain" description="Ketosynthase family 3 (KS3)" evidence="8">
    <location>
        <begin position="955"/>
        <end position="1377"/>
    </location>
</feature>
<dbReference type="InterPro" id="IPR009081">
    <property type="entry name" value="PP-bd_ACP"/>
</dbReference>
<dbReference type="InterPro" id="IPR036736">
    <property type="entry name" value="ACP-like_sf"/>
</dbReference>
<dbReference type="GO" id="GO:0044550">
    <property type="term" value="P:secondary metabolite biosynthetic process"/>
    <property type="evidence" value="ECO:0007669"/>
    <property type="project" value="UniProtKB-ARBA"/>
</dbReference>
<evidence type="ECO:0000256" key="1">
    <source>
        <dbReference type="ARBA" id="ARBA00022450"/>
    </source>
</evidence>
<dbReference type="Gene3D" id="1.10.1200.10">
    <property type="entry name" value="ACP-like"/>
    <property type="match status" value="1"/>
</dbReference>
<feature type="domain" description="PKS/mFAS DH" evidence="9">
    <location>
        <begin position="1423"/>
        <end position="1712"/>
    </location>
</feature>
<dbReference type="InterPro" id="IPR049551">
    <property type="entry name" value="PKS_DH_C"/>
</dbReference>
<comment type="caution">
    <text evidence="5">Lacks conserved residue(s) required for the propagation of feature annotation.</text>
</comment>
<dbReference type="InterPro" id="IPR042104">
    <property type="entry name" value="PKS_dehydratase_sf"/>
</dbReference>
<evidence type="ECO:0000256" key="5">
    <source>
        <dbReference type="PROSITE-ProRule" id="PRU01363"/>
    </source>
</evidence>
<keyword evidence="1" id="KW-0596">Phosphopantetheine</keyword>
<feature type="region of interest" description="N-terminal hotdog fold" evidence="5">
    <location>
        <begin position="1423"/>
        <end position="1544"/>
    </location>
</feature>
<dbReference type="PROSITE" id="PS52004">
    <property type="entry name" value="KS3_2"/>
    <property type="match status" value="1"/>
</dbReference>
<feature type="domain" description="PKS/mFAS DH" evidence="9">
    <location>
        <begin position="1"/>
        <end position="135"/>
    </location>
</feature>
<dbReference type="Gene3D" id="3.40.47.10">
    <property type="match status" value="1"/>
</dbReference>
<dbReference type="Gene3D" id="3.10.129.10">
    <property type="entry name" value="Hotdog Thioesterase"/>
    <property type="match status" value="1"/>
</dbReference>
<gene>
    <name evidence="10" type="ORF">PGLA1383_LOCUS24632</name>
</gene>
<dbReference type="GO" id="GO:0016491">
    <property type="term" value="F:oxidoreductase activity"/>
    <property type="evidence" value="ECO:0007669"/>
    <property type="project" value="InterPro"/>
</dbReference>
<feature type="compositionally biased region" description="Low complexity" evidence="6">
    <location>
        <begin position="1794"/>
        <end position="1816"/>
    </location>
</feature>
<feature type="region of interest" description="Disordered" evidence="6">
    <location>
        <begin position="1777"/>
        <end position="1834"/>
    </location>
</feature>
<dbReference type="SMART" id="SM00822">
    <property type="entry name" value="PKS_KR"/>
    <property type="match status" value="2"/>
</dbReference>
<evidence type="ECO:0000256" key="2">
    <source>
        <dbReference type="ARBA" id="ARBA00022553"/>
    </source>
</evidence>
<dbReference type="SMART" id="SM00826">
    <property type="entry name" value="PKS_DH"/>
    <property type="match status" value="1"/>
</dbReference>
<keyword evidence="3" id="KW-0808">Transferase</keyword>
<evidence type="ECO:0000259" key="8">
    <source>
        <dbReference type="PROSITE" id="PS52004"/>
    </source>
</evidence>
<feature type="domain" description="Carrier" evidence="7">
    <location>
        <begin position="847"/>
        <end position="922"/>
    </location>
</feature>
<dbReference type="GO" id="GO:0006633">
    <property type="term" value="P:fatty acid biosynthetic process"/>
    <property type="evidence" value="ECO:0007669"/>
    <property type="project" value="InterPro"/>
</dbReference>
<dbReference type="Pfam" id="PF14765">
    <property type="entry name" value="PS-DH"/>
    <property type="match status" value="2"/>
</dbReference>
<dbReference type="InterPro" id="IPR036291">
    <property type="entry name" value="NAD(P)-bd_dom_sf"/>
</dbReference>
<feature type="non-terminal residue" evidence="10">
    <location>
        <position position="1"/>
    </location>
</feature>
<dbReference type="Pfam" id="PF00109">
    <property type="entry name" value="ketoacyl-synt"/>
    <property type="match status" value="1"/>
</dbReference>
<keyword evidence="2" id="KW-0597">Phosphoprotein</keyword>
<dbReference type="Gene3D" id="3.90.180.10">
    <property type="entry name" value="Medium-chain alcohol dehydrogenases, catalytic domain"/>
    <property type="match status" value="1"/>
</dbReference>
<comment type="caution">
    <text evidence="10">The sequence shown here is derived from an EMBL/GenBank/DDBJ whole genome shotgun (WGS) entry which is preliminary data.</text>
</comment>
<evidence type="ECO:0000256" key="6">
    <source>
        <dbReference type="SAM" id="MobiDB-lite"/>
    </source>
</evidence>
<dbReference type="PANTHER" id="PTHR43775:SF37">
    <property type="entry name" value="SI:DKEY-61P9.11"/>
    <property type="match status" value="1"/>
</dbReference>
<evidence type="ECO:0000259" key="9">
    <source>
        <dbReference type="PROSITE" id="PS52019"/>
    </source>
</evidence>
<evidence type="ECO:0000313" key="11">
    <source>
        <dbReference type="Proteomes" id="UP000654075"/>
    </source>
</evidence>
<dbReference type="Gene3D" id="3.10.129.110">
    <property type="entry name" value="Polyketide synthase dehydratase"/>
    <property type="match status" value="1"/>
</dbReference>
<dbReference type="SUPFAM" id="SSF53901">
    <property type="entry name" value="Thiolase-like"/>
    <property type="match status" value="1"/>
</dbReference>
<keyword evidence="4" id="KW-0511">Multifunctional enzyme</keyword>
<dbReference type="PANTHER" id="PTHR43775">
    <property type="entry name" value="FATTY ACID SYNTHASE"/>
    <property type="match status" value="1"/>
</dbReference>
<dbReference type="PROSITE" id="PS00606">
    <property type="entry name" value="KS3_1"/>
    <property type="match status" value="1"/>
</dbReference>
<dbReference type="SUPFAM" id="SSF51735">
    <property type="entry name" value="NAD(P)-binding Rossmann-fold domains"/>
    <property type="match status" value="4"/>
</dbReference>
<dbReference type="InterPro" id="IPR013968">
    <property type="entry name" value="PKS_KR"/>
</dbReference>
<dbReference type="CDD" id="cd00833">
    <property type="entry name" value="PKS"/>
    <property type="match status" value="1"/>
</dbReference>
<evidence type="ECO:0000256" key="3">
    <source>
        <dbReference type="ARBA" id="ARBA00022679"/>
    </source>
</evidence>
<feature type="region of interest" description="C-terminal hotdog fold" evidence="5">
    <location>
        <begin position="1554"/>
        <end position="1712"/>
    </location>
</feature>
<dbReference type="SUPFAM" id="SSF47336">
    <property type="entry name" value="ACP-like"/>
    <property type="match status" value="1"/>
</dbReference>
<dbReference type="InterPro" id="IPR014030">
    <property type="entry name" value="Ketoacyl_synth_N"/>
</dbReference>
<dbReference type="InterPro" id="IPR020841">
    <property type="entry name" value="PKS_Beta-ketoAc_synthase_dom"/>
</dbReference>
<proteinExistence type="predicted"/>
<dbReference type="GO" id="GO:0031177">
    <property type="term" value="F:phosphopantetheine binding"/>
    <property type="evidence" value="ECO:0007669"/>
    <property type="project" value="InterPro"/>
</dbReference>
<sequence length="2382" mass="252981">MYAVLSQRGLSYGPAFRAVRACAFSDDGTKAVARLGLDSAAEPWEHRCQLLHVGFLDSALQLLLACALRRSPEGTYIPFSIQRCVIAAHCPRGELWATVKLSNITAEGGIVGDLEVATAQLQGVTFRRIPDPKTLQESSVATDDCLYTVGWEPFSMQASAQEEASADRGALLCAPEEHWTFPMMLLGLPTGSCRTTESAEQALEQLRNKGAGHWSSVVYIASGEQFDALFHAMRLLQEAVKASVKEVVLVTVGSQTPELDEAGLNALISACGACNANCALQAALLSGREEELCLRKTLAEFAAAILAPPVAWLKLGQRGTWSGLTALQQQRPVDAGCTRAIQESLVWTAAAWSREHQRHLQAAFVLMPWSRACLRSVYTTVDMAFRELAELQSGDRVLIHAAAGGVGLTAVQYALRLGAVVFATCGSQVQHIASSRKGDAFESEMRQALGENGLDVVLNSLSHEGFIGVWTKEEVYKERPDVHYELLAMDTICEQEPDRFHELIEGLSERMASGQWDPLPSKVCDGLENCISAMQCLRRAEQIGKVVVTVPSQLLVREGSAFLLTGGTGALGMAMGRALVEEGAQALVLLSRTASAAADSAAALAWLQASSAQIHAWKCDLGKEAEVMTLSSRLRTELGLPVRGALHLAGALDDASLPRLERRHLERVMAGKVQGARTLRKIVDSESSELDFLLAFSSTAALLGAAGQANYAAANACLDALVHHWHLEGLPATSVQWGAWSGIGMAERSSSFARLRQQGIPLELALASMASVLKACTTQRLSVVGCALVRWPEFLRPWGNRGSAGPCYFRDFYAVDASKSEAAADKQGGKSTGAVNAQSNHLPSCLQRHPSILHWVLAVLSGILDNEAVEADEPLMSAGMDSLSAVEFRRLLASEGELALPSTLAFDQPTARAIAEYLEPKMAPPASSHLEPASLPLGAAVEPALVPFPGGPQLHRRAAVLGLAGHLPGPSGDAAEVWEECWAAQLDAVQQVPLLRFDISEVFDADVNHLGFATYAKHASFIEGAELFDPRFFSMSLSEAAAIDPQQRHSLEVAYAACHSAGQSRKLLAKSQTGVFAGQCANDWAKMWKDCQKPGTFMGPGSHASIASNRVSFCLGLEGLSVTVDTACSSTLVALDTALSRISLGLPASIVLGSQLNLISEPFVAFAKGRLLSASGRCKTFNATADGFVRGEGFGALFLAATAGLEFPGEALADIAGSAANQDGRSSSLTAPNGPAQQRAIRAALRDAGVAGGEQSAVECHGTGTALGDPIEVGALRATLQDGRSENLPLMAAKTNVGHLEGAAGAVGLLKCIMVLEQRQVPANLHLAKVNPHIDLEGFDAEVPSVQCRLPGSGLVHSVGLSSFGFGGTNAHTVLRSSCKSGVVEPKFSNDHNNASSGGLLPAETLPELSFRRQPFTWGPQIPRLLRHRHVEAGEVRYEVPLKSDLLELCVGRLVHGHGLVPPAIFLAMALEAGRAQLKQDDVQLRGFQMLAPLLLTAQCDRGEIWLRLVITDRRFELQSRRSHGAEDWAVHCEGRFFSWTGQTARLPSRPGGVTRAEGFEELASKAELGMAQLSPRSLELLSELCVGRREVCARVRLPPGFASDDYAVHPALLEAVQAAVLGLLLEPGLPDQSPALPSFAQDLSSLSNLAAPCKELPPGVESLVLHVKRKGSAAASGGGLLASCTLSVDGGPVVLELQDLQLRPVLARQVAVQAAAAEQRSEVLERPSLFELQWVSASSGGRSWEEEGGRWLFLAPGDSDLVQGLEAELEKCRQVSDDNFDDEDQKQQEQLADSPRSLKSSASSGSSDPSASGSSVALAADGETKQHQQQQQQQPACLITHACAESPPAAEPSGEELLGFTKVFLVAVQDDPQQVAEVLTAALRLVSSATKLQAATGGAPEIWFVMQGTQAAQVDDLTREPCAPLHAGLWGLARCARRENPELAVGCMDVGSSSGRRADAAGLLRRLRAASSTCQDSCEEEGLLSAERELLARKSAFDEESDEEDEDDQVEHHVLRLEETMPRVRGVWPPPTFAGEGWFLVSGGCSGLGLASAAWLAEQGVASLALFSRSSHTRRESEAVLEQLLAMDALEVVVQVRQSVDACITSLQALTPQAVKGVLHAAGVLEDHLIGQLEFAHVRKVLAPKMEGALNLHASTTTTRSSEESSFTSDVELFVMFSSVAAMLGSPGQANYCAANTFLDAFALHRQAKGLPGLGVQWGPWADVGMAARGGVGQPDFWAPKLAPADGLRALSAVLASPAFGGGRGGGVPPTIGIARINWPVMLKRLPAVPPQLASFKHFWEQQQQQPPPQELCRFLGGSSGSASIEPAVANTGAARPSFGLRPFGMRPTLPFASFGPLPLFPGGLAGEGGLRAPAGLSSMA</sequence>
<accession>A0A813F564</accession>
<dbReference type="Pfam" id="PF02801">
    <property type="entry name" value="Ketoacyl-synt_C"/>
    <property type="match status" value="1"/>
</dbReference>
<dbReference type="PROSITE" id="PS50075">
    <property type="entry name" value="CARRIER"/>
    <property type="match status" value="1"/>
</dbReference>
<feature type="region of interest" description="C-terminal hotdog fold" evidence="5">
    <location>
        <begin position="1"/>
        <end position="135"/>
    </location>
</feature>
<dbReference type="InterPro" id="IPR016039">
    <property type="entry name" value="Thiolase-like"/>
</dbReference>
<dbReference type="InterPro" id="IPR020807">
    <property type="entry name" value="PKS_DH"/>
</dbReference>
<dbReference type="CDD" id="cd05195">
    <property type="entry name" value="enoyl_red"/>
    <property type="match status" value="1"/>
</dbReference>
<dbReference type="Gene3D" id="3.10.129.120">
    <property type="match status" value="1"/>
</dbReference>
<evidence type="ECO:0000313" key="10">
    <source>
        <dbReference type="EMBL" id="CAE8606652.1"/>
    </source>
</evidence>
<protein>
    <submittedName>
        <fullName evidence="10">Uncharacterized protein</fullName>
    </submittedName>
</protein>
<name>A0A813F564_POLGL</name>
<dbReference type="Gene3D" id="3.40.50.720">
    <property type="entry name" value="NAD(P)-binding Rossmann-like Domain"/>
    <property type="match status" value="2"/>
</dbReference>
<dbReference type="SMART" id="SM00823">
    <property type="entry name" value="PKS_PP"/>
    <property type="match status" value="1"/>
</dbReference>
<dbReference type="GO" id="GO:0004312">
    <property type="term" value="F:fatty acid synthase activity"/>
    <property type="evidence" value="ECO:0007669"/>
    <property type="project" value="TreeGrafter"/>
</dbReference>
<dbReference type="GO" id="GO:0004315">
    <property type="term" value="F:3-oxoacyl-[acyl-carrier-protein] synthase activity"/>
    <property type="evidence" value="ECO:0007669"/>
    <property type="project" value="InterPro"/>
</dbReference>
<dbReference type="InterPro" id="IPR018201">
    <property type="entry name" value="Ketoacyl_synth_AS"/>
</dbReference>
<dbReference type="InterPro" id="IPR020843">
    <property type="entry name" value="ER"/>
</dbReference>
<dbReference type="InterPro" id="IPR057326">
    <property type="entry name" value="KR_dom"/>
</dbReference>
<dbReference type="InterPro" id="IPR014031">
    <property type="entry name" value="Ketoacyl_synth_C"/>
</dbReference>
<dbReference type="OrthoDB" id="329835at2759"/>
<dbReference type="Proteomes" id="UP000654075">
    <property type="component" value="Unassembled WGS sequence"/>
</dbReference>
<keyword evidence="11" id="KW-1185">Reference proteome</keyword>
<dbReference type="SMART" id="SM00825">
    <property type="entry name" value="PKS_KS"/>
    <property type="match status" value="1"/>
</dbReference>
<dbReference type="InterPro" id="IPR020806">
    <property type="entry name" value="PKS_PP-bd"/>
</dbReference>
<organism evidence="10 11">
    <name type="scientific">Polarella glacialis</name>
    <name type="common">Dinoflagellate</name>
    <dbReference type="NCBI Taxonomy" id="89957"/>
    <lineage>
        <taxon>Eukaryota</taxon>
        <taxon>Sar</taxon>
        <taxon>Alveolata</taxon>
        <taxon>Dinophyceae</taxon>
        <taxon>Suessiales</taxon>
        <taxon>Suessiaceae</taxon>
        <taxon>Polarella</taxon>
    </lineage>
</organism>
<evidence type="ECO:0000259" key="7">
    <source>
        <dbReference type="PROSITE" id="PS50075"/>
    </source>
</evidence>
<dbReference type="SMART" id="SM00829">
    <property type="entry name" value="PKS_ER"/>
    <property type="match status" value="1"/>
</dbReference>